<dbReference type="InterPro" id="IPR001915">
    <property type="entry name" value="Peptidase_M48"/>
</dbReference>
<evidence type="ECO:0000256" key="2">
    <source>
        <dbReference type="ARBA" id="ARBA00022670"/>
    </source>
</evidence>
<proteinExistence type="predicted"/>
<keyword evidence="7" id="KW-0732">Signal</keyword>
<dbReference type="Pfam" id="PF01435">
    <property type="entry name" value="Peptidase_M48"/>
    <property type="match status" value="1"/>
</dbReference>
<protein>
    <submittedName>
        <fullName evidence="9">M48 family metalloprotease</fullName>
    </submittedName>
</protein>
<sequence length="736" mass="85429">MKSVLTVILFASSLLSFGQTTLQASGNIPPLFRYEDRVEYMKQLSRDRSSTPGKFNKLKHELLYANEFMFSEYVTDGVVIFGDEITTYLNDIVDELIGEDSPLRDSITVYTLRSRVPNAFMTPNGRMFVTLGLVAQVQNETELAFTLAHEIGHFVYHDFERKLRNGWDLRQERKYSERDKERVENLSNMFSREREAQSDLYAAQILSNSDIYNPENAIEMFDVLLFSYLPIDEYEFSFDWILPDSVQLSQDLNVEGVNPIVAKDDEDDTDRTHPNIQYRRDQYIEEIIDVVDDEMKKRSANPSGDERFASVNKLARQEVIRVNLHDFAYPRAIYNAYVCAKLYPELTDEMRISTGMALHGLTNIKAHDFYGDINPEADETEGEIHRVYHFCENTSGSNIAAIAVAYNTQLHADFPDNDFVNRIYEASARDFVRLYSLHLSSYTADPKDLEPVQDTLSEEEFQALSKIDKIYYQRKLQGIDSDWLSPLMFKSPNKNQLEELLDRVKEEYENDSTSREGLDEVEYREMVWEESFDQTGQVYFDLDSVIFFEPWTYSYDKNFANFYRINFRDALELREKIAHISQELVYEYGSDHIRFVSSQVFDESTIDIYNDYITCALFVTEDRHRGAAQMVNSYQRELAAVADRTGMKYLAIPTISVKNAKWPTSGGAVLMYVFPPFWPFLVGAVFVFQDTDNTFMDVYDMKTGEKVGRMVHDYRGPMSTAASQMVVYEMLMQLQN</sequence>
<evidence type="ECO:0000256" key="7">
    <source>
        <dbReference type="SAM" id="SignalP"/>
    </source>
</evidence>
<keyword evidence="6 9" id="KW-0482">Metalloprotease</keyword>
<dbReference type="OrthoDB" id="910748at2"/>
<keyword evidence="4" id="KW-0378">Hydrolase</keyword>
<dbReference type="GO" id="GO:0046872">
    <property type="term" value="F:metal ion binding"/>
    <property type="evidence" value="ECO:0007669"/>
    <property type="project" value="UniProtKB-KW"/>
</dbReference>
<evidence type="ECO:0000256" key="6">
    <source>
        <dbReference type="ARBA" id="ARBA00023049"/>
    </source>
</evidence>
<keyword evidence="5" id="KW-0862">Zinc</keyword>
<feature type="signal peptide" evidence="7">
    <location>
        <begin position="1"/>
        <end position="24"/>
    </location>
</feature>
<comment type="caution">
    <text evidence="9">The sequence shown here is derived from an EMBL/GenBank/DDBJ whole genome shotgun (WGS) entry which is preliminary data.</text>
</comment>
<name>A0A6L3ZJB6_9FLAO</name>
<dbReference type="Proteomes" id="UP000484164">
    <property type="component" value="Unassembled WGS sequence"/>
</dbReference>
<dbReference type="GO" id="GO:0051603">
    <property type="term" value="P:proteolysis involved in protein catabolic process"/>
    <property type="evidence" value="ECO:0007669"/>
    <property type="project" value="TreeGrafter"/>
</dbReference>
<dbReference type="CDD" id="cd07324">
    <property type="entry name" value="M48C_Oma1-like"/>
    <property type="match status" value="1"/>
</dbReference>
<organism evidence="9 10">
    <name type="scientific">Phaeocystidibacter marisrubri</name>
    <dbReference type="NCBI Taxonomy" id="1577780"/>
    <lineage>
        <taxon>Bacteria</taxon>
        <taxon>Pseudomonadati</taxon>
        <taxon>Bacteroidota</taxon>
        <taxon>Flavobacteriia</taxon>
        <taxon>Flavobacteriales</taxon>
        <taxon>Phaeocystidibacteraceae</taxon>
        <taxon>Phaeocystidibacter</taxon>
    </lineage>
</organism>
<evidence type="ECO:0000313" key="9">
    <source>
        <dbReference type="EMBL" id="KAB2818106.1"/>
    </source>
</evidence>
<reference evidence="9 10" key="1">
    <citation type="submission" date="2019-10" db="EMBL/GenBank/DDBJ databases">
        <title>Genome sequence of Phaeocystidibacter marisrubri JCM30614 (type strain).</title>
        <authorList>
            <person name="Bowman J.P."/>
        </authorList>
    </citation>
    <scope>NUCLEOTIDE SEQUENCE [LARGE SCALE GENOMIC DNA]</scope>
    <source>
        <strain evidence="9 10">JCM 30614</strain>
    </source>
</reference>
<evidence type="ECO:0000256" key="4">
    <source>
        <dbReference type="ARBA" id="ARBA00022801"/>
    </source>
</evidence>
<dbReference type="GO" id="GO:0016020">
    <property type="term" value="C:membrane"/>
    <property type="evidence" value="ECO:0007669"/>
    <property type="project" value="TreeGrafter"/>
</dbReference>
<feature type="domain" description="Peptidase M48" evidence="8">
    <location>
        <begin position="88"/>
        <end position="158"/>
    </location>
</feature>
<dbReference type="Gene3D" id="3.30.2010.10">
    <property type="entry name" value="Metalloproteases ('zincins'), catalytic domain"/>
    <property type="match status" value="1"/>
</dbReference>
<keyword evidence="10" id="KW-1185">Reference proteome</keyword>
<gene>
    <name evidence="9" type="ORF">F8C82_06805</name>
</gene>
<evidence type="ECO:0000256" key="1">
    <source>
        <dbReference type="ARBA" id="ARBA00001947"/>
    </source>
</evidence>
<evidence type="ECO:0000259" key="8">
    <source>
        <dbReference type="Pfam" id="PF01435"/>
    </source>
</evidence>
<feature type="chain" id="PRO_5026760117" evidence="7">
    <location>
        <begin position="25"/>
        <end position="736"/>
    </location>
</feature>
<dbReference type="RefSeq" id="WP_151692794.1">
    <property type="nucleotide sequence ID" value="NZ_BMGX01000002.1"/>
</dbReference>
<evidence type="ECO:0000313" key="10">
    <source>
        <dbReference type="Proteomes" id="UP000484164"/>
    </source>
</evidence>
<dbReference type="GO" id="GO:0004222">
    <property type="term" value="F:metalloendopeptidase activity"/>
    <property type="evidence" value="ECO:0007669"/>
    <property type="project" value="InterPro"/>
</dbReference>
<dbReference type="PANTHER" id="PTHR22726:SF1">
    <property type="entry name" value="METALLOENDOPEPTIDASE OMA1, MITOCHONDRIAL"/>
    <property type="match status" value="1"/>
</dbReference>
<evidence type="ECO:0000256" key="5">
    <source>
        <dbReference type="ARBA" id="ARBA00022833"/>
    </source>
</evidence>
<dbReference type="PANTHER" id="PTHR22726">
    <property type="entry name" value="METALLOENDOPEPTIDASE OMA1"/>
    <property type="match status" value="1"/>
</dbReference>
<evidence type="ECO:0000256" key="3">
    <source>
        <dbReference type="ARBA" id="ARBA00022723"/>
    </source>
</evidence>
<accession>A0A6L3ZJB6</accession>
<keyword evidence="2 9" id="KW-0645">Protease</keyword>
<dbReference type="EMBL" id="WBVQ01000001">
    <property type="protein sequence ID" value="KAB2818106.1"/>
    <property type="molecule type" value="Genomic_DNA"/>
</dbReference>
<dbReference type="AlphaFoldDB" id="A0A6L3ZJB6"/>
<dbReference type="InterPro" id="IPR051156">
    <property type="entry name" value="Mito/Outer_Membr_Metalloprot"/>
</dbReference>
<keyword evidence="3" id="KW-0479">Metal-binding</keyword>
<comment type="cofactor">
    <cofactor evidence="1">
        <name>Zn(2+)</name>
        <dbReference type="ChEBI" id="CHEBI:29105"/>
    </cofactor>
</comment>